<evidence type="ECO:0000256" key="1">
    <source>
        <dbReference type="SAM" id="MobiDB-lite"/>
    </source>
</evidence>
<dbReference type="InterPro" id="IPR044820">
    <property type="entry name" value="AGD14-like"/>
</dbReference>
<dbReference type="AlphaFoldDB" id="A0AAW2J9G5"/>
<reference evidence="2" key="1">
    <citation type="submission" date="2020-06" db="EMBL/GenBank/DDBJ databases">
        <authorList>
            <person name="Li T."/>
            <person name="Hu X."/>
            <person name="Zhang T."/>
            <person name="Song X."/>
            <person name="Zhang H."/>
            <person name="Dai N."/>
            <person name="Sheng W."/>
            <person name="Hou X."/>
            <person name="Wei L."/>
        </authorList>
    </citation>
    <scope>NUCLEOTIDE SEQUENCE</scope>
    <source>
        <strain evidence="2">KEN8</strain>
        <tissue evidence="2">Leaf</tissue>
    </source>
</reference>
<reference evidence="2" key="2">
    <citation type="journal article" date="2024" name="Plant">
        <title>Genomic evolution and insights into agronomic trait innovations of Sesamum species.</title>
        <authorList>
            <person name="Miao H."/>
            <person name="Wang L."/>
            <person name="Qu L."/>
            <person name="Liu H."/>
            <person name="Sun Y."/>
            <person name="Le M."/>
            <person name="Wang Q."/>
            <person name="Wei S."/>
            <person name="Zheng Y."/>
            <person name="Lin W."/>
            <person name="Duan Y."/>
            <person name="Cao H."/>
            <person name="Xiong S."/>
            <person name="Wang X."/>
            <person name="Wei L."/>
            <person name="Li C."/>
            <person name="Ma Q."/>
            <person name="Ju M."/>
            <person name="Zhao R."/>
            <person name="Li G."/>
            <person name="Mu C."/>
            <person name="Tian Q."/>
            <person name="Mei H."/>
            <person name="Zhang T."/>
            <person name="Gao T."/>
            <person name="Zhang H."/>
        </authorList>
    </citation>
    <scope>NUCLEOTIDE SEQUENCE</scope>
    <source>
        <strain evidence="2">KEN8</strain>
    </source>
</reference>
<organism evidence="2">
    <name type="scientific">Sesamum calycinum</name>
    <dbReference type="NCBI Taxonomy" id="2727403"/>
    <lineage>
        <taxon>Eukaryota</taxon>
        <taxon>Viridiplantae</taxon>
        <taxon>Streptophyta</taxon>
        <taxon>Embryophyta</taxon>
        <taxon>Tracheophyta</taxon>
        <taxon>Spermatophyta</taxon>
        <taxon>Magnoliopsida</taxon>
        <taxon>eudicotyledons</taxon>
        <taxon>Gunneridae</taxon>
        <taxon>Pentapetalae</taxon>
        <taxon>asterids</taxon>
        <taxon>lamiids</taxon>
        <taxon>Lamiales</taxon>
        <taxon>Pedaliaceae</taxon>
        <taxon>Sesamum</taxon>
    </lineage>
</organism>
<dbReference type="EMBL" id="JACGWM010001622">
    <property type="protein sequence ID" value="KAL0290752.1"/>
    <property type="molecule type" value="Genomic_DNA"/>
</dbReference>
<dbReference type="PANTHER" id="PTHR46085">
    <property type="entry name" value="ARFGAP/RECO-RELATED"/>
    <property type="match status" value="1"/>
</dbReference>
<sequence length="419" mass="44589">MQRTASAGSTGSFDSLSLKSVNCTGLQNVASEPEKSMETFHDQTSSFPSLPQSSSSTSFSGLDLFNEPVAPQNVSSAPVTVYNSQLSGSSLAQSVDLFQQSPISSVPTLSVQQPFQTLPPSPLDINVLSQQQSVASSNRKTSDVITPNNGAWVTFDAPQNLVPMGTENSIPAAVPSSGGNNLGDFYLFSLDRSSSSQNAASEHTLLHEGIQNVKTTTNNTQVSAILHEAHKLWSAFEDSNERQQMQNLLKSRDQNVVLCASDANKPLGFGVYEALDNGGNVRIPDEVEPLSSLSSHFNMLLHDVPAAVAGLSSVAADCKPTNPFDLPYDADLESSYMTPFRDMSSLQAALPNNQMMAPYDYVGETNWFPQNSVPSYVPSGGQFDHPGSLGFMVGQVPSNQILSVTAQSPVASIGGNPFA</sequence>
<name>A0AAW2J9G5_9LAMI</name>
<proteinExistence type="predicted"/>
<feature type="compositionally biased region" description="Low complexity" evidence="1">
    <location>
        <begin position="43"/>
        <end position="54"/>
    </location>
</feature>
<protein>
    <submittedName>
        <fullName evidence="2">Uncharacterized protein</fullName>
    </submittedName>
</protein>
<dbReference type="GO" id="GO:0005096">
    <property type="term" value="F:GTPase activator activity"/>
    <property type="evidence" value="ECO:0007669"/>
    <property type="project" value="InterPro"/>
</dbReference>
<feature type="compositionally biased region" description="Basic and acidic residues" evidence="1">
    <location>
        <begin position="32"/>
        <end position="41"/>
    </location>
</feature>
<evidence type="ECO:0000313" key="2">
    <source>
        <dbReference type="EMBL" id="KAL0290752.1"/>
    </source>
</evidence>
<gene>
    <name evidence="2" type="ORF">Scaly_2659100</name>
</gene>
<comment type="caution">
    <text evidence="2">The sequence shown here is derived from an EMBL/GenBank/DDBJ whole genome shotgun (WGS) entry which is preliminary data.</text>
</comment>
<accession>A0AAW2J9G5</accession>
<feature type="region of interest" description="Disordered" evidence="1">
    <location>
        <begin position="29"/>
        <end position="54"/>
    </location>
</feature>
<dbReference type="PANTHER" id="PTHR46085:SF4">
    <property type="entry name" value="ADP-RIBOSYLATION FACTOR GTPASE-ACTIVATING PROTEIN AGD14-RELATED"/>
    <property type="match status" value="1"/>
</dbReference>